<accession>A0A1E3I648</accession>
<protein>
    <recommendedName>
        <fullName evidence="5">UDP-glycosyltransferases domain-containing protein</fullName>
    </recommendedName>
</protein>
<dbReference type="AlphaFoldDB" id="A0A1E3I648"/>
<dbReference type="InterPro" id="IPR002213">
    <property type="entry name" value="UDP_glucos_trans"/>
</dbReference>
<dbReference type="EMBL" id="AWGJ01000001">
    <property type="protein sequence ID" value="ODN84100.1"/>
    <property type="molecule type" value="Genomic_DNA"/>
</dbReference>
<dbReference type="RefSeq" id="XP_018997903.1">
    <property type="nucleotide sequence ID" value="XM_019133198.1"/>
</dbReference>
<keyword evidence="4" id="KW-1185">Reference proteome</keyword>
<dbReference type="OrthoDB" id="5835829at2759"/>
<dbReference type="Gene3D" id="3.40.50.2000">
    <property type="entry name" value="Glycogen Phosphorylase B"/>
    <property type="match status" value="2"/>
</dbReference>
<keyword evidence="2" id="KW-0808">Transferase</keyword>
<comment type="caution">
    <text evidence="3">The sequence shown here is derived from an EMBL/GenBank/DDBJ whole genome shotgun (WGS) entry which is preliminary data.</text>
</comment>
<name>A0A1E3I648_9TREE</name>
<evidence type="ECO:0000313" key="4">
    <source>
        <dbReference type="Proteomes" id="UP000094065"/>
    </source>
</evidence>
<evidence type="ECO:0008006" key="5">
    <source>
        <dbReference type="Google" id="ProtNLM"/>
    </source>
</evidence>
<evidence type="ECO:0000256" key="1">
    <source>
        <dbReference type="ARBA" id="ARBA00009995"/>
    </source>
</evidence>
<dbReference type="GO" id="GO:0035251">
    <property type="term" value="F:UDP-glucosyltransferase activity"/>
    <property type="evidence" value="ECO:0007669"/>
    <property type="project" value="TreeGrafter"/>
</dbReference>
<evidence type="ECO:0000313" key="3">
    <source>
        <dbReference type="EMBL" id="ODN84100.1"/>
    </source>
</evidence>
<dbReference type="GeneID" id="30151423"/>
<dbReference type="Proteomes" id="UP000094065">
    <property type="component" value="Unassembled WGS sequence"/>
</dbReference>
<gene>
    <name evidence="3" type="ORF">L202_00114</name>
</gene>
<comment type="similarity">
    <text evidence="1">Belongs to the UDP-glycosyltransferase family.</text>
</comment>
<dbReference type="PANTHER" id="PTHR48047">
    <property type="entry name" value="GLYCOSYLTRANSFERASE"/>
    <property type="match status" value="1"/>
</dbReference>
<evidence type="ECO:0000256" key="2">
    <source>
        <dbReference type="ARBA" id="ARBA00022679"/>
    </source>
</evidence>
<dbReference type="CDD" id="cd03784">
    <property type="entry name" value="GT1_Gtf-like"/>
    <property type="match status" value="1"/>
</dbReference>
<proteinExistence type="inferred from homology"/>
<dbReference type="SUPFAM" id="SSF53756">
    <property type="entry name" value="UDP-Glycosyltransferase/glycogen phosphorylase"/>
    <property type="match status" value="1"/>
</dbReference>
<sequence length="548" mass="60130">MTLVTPDTKHVVIVPAAIGTSPPITATTLTIPRGHIRPLLHLGINLLTLHPGLRATFLITPSIAPRLEKDLEHSVADLTIGTTPVAERLQTIICAPKGSDASREFKADDMGKEVVEFASVMPDIISGLYDAKYNINGTLNKFEGLPPSLVLYDMFQTFVPDIMVSTLEPLNIPVPPLVMFGPCSPASVYHSFGPEEKGGSFARITRLAEEDIAKGADPIEAYEKYGFKGTGQVLPLPGLPAKFDYEWWPHKDTVPISGHVVSASMPALKAFLHKNTVAIAIAFAGELEPEAVSALEQEFSDKTILTVGPQFPEEMWDGDFSVKAGSDDDKRVVAFLDQMKEKHGSNSVCYISFGSLFFPIFRPELIRYILKTLQETGVPFVFAYASGIVPVPAELIEEFAGLEDACFVKFAPQWAVLKHPATGFFLTHCGSNSTHETIMAQVPIVSMPFAADQGEIASLLTDVLHVGIDLKQTKTFTNPPFDTLYDGTVIEGTESAIKDEMRTVWKRMKGKEGEGMRVRMGEVKERLRKSFNDGRGKQDMIKLGECRF</sequence>
<reference evidence="3 4" key="1">
    <citation type="submission" date="2016-06" db="EMBL/GenBank/DDBJ databases">
        <title>Evolution of pathogenesis and genome organization in the Tremellales.</title>
        <authorList>
            <person name="Cuomo C."/>
            <person name="Litvintseva A."/>
            <person name="Heitman J."/>
            <person name="Chen Y."/>
            <person name="Sun S."/>
            <person name="Springer D."/>
            <person name="Dromer F."/>
            <person name="Young S."/>
            <person name="Zeng Q."/>
            <person name="Chapman S."/>
            <person name="Gujja S."/>
            <person name="Saif S."/>
            <person name="Birren B."/>
        </authorList>
    </citation>
    <scope>NUCLEOTIDE SEQUENCE [LARGE SCALE GENOMIC DNA]</scope>
    <source>
        <strain evidence="3 4">CBS 6039</strain>
    </source>
</reference>
<organism evidence="3 4">
    <name type="scientific">Cryptococcus amylolentus CBS 6039</name>
    <dbReference type="NCBI Taxonomy" id="1295533"/>
    <lineage>
        <taxon>Eukaryota</taxon>
        <taxon>Fungi</taxon>
        <taxon>Dikarya</taxon>
        <taxon>Basidiomycota</taxon>
        <taxon>Agaricomycotina</taxon>
        <taxon>Tremellomycetes</taxon>
        <taxon>Tremellales</taxon>
        <taxon>Cryptococcaceae</taxon>
        <taxon>Cryptococcus</taxon>
    </lineage>
</organism>
<dbReference type="Pfam" id="PF00201">
    <property type="entry name" value="UDPGT"/>
    <property type="match status" value="1"/>
</dbReference>